<feature type="signal peptide" evidence="3">
    <location>
        <begin position="1"/>
        <end position="23"/>
    </location>
</feature>
<gene>
    <name evidence="5" type="ORF">IC231_17670</name>
</gene>
<dbReference type="InterPro" id="IPR021884">
    <property type="entry name" value="Ice-bd_prot"/>
</dbReference>
<evidence type="ECO:0000313" key="6">
    <source>
        <dbReference type="Proteomes" id="UP000642468"/>
    </source>
</evidence>
<organism evidence="5 6">
    <name type="scientific">Hymenobacter duratus</name>
    <dbReference type="NCBI Taxonomy" id="2771356"/>
    <lineage>
        <taxon>Bacteria</taxon>
        <taxon>Pseudomonadati</taxon>
        <taxon>Bacteroidota</taxon>
        <taxon>Cytophagia</taxon>
        <taxon>Cytophagales</taxon>
        <taxon>Hymenobacteraceae</taxon>
        <taxon>Hymenobacter</taxon>
    </lineage>
</organism>
<feature type="domain" description="Secretion system C-terminal sorting" evidence="4">
    <location>
        <begin position="777"/>
        <end position="854"/>
    </location>
</feature>
<dbReference type="Pfam" id="PF11999">
    <property type="entry name" value="Ice_binding"/>
    <property type="match status" value="1"/>
</dbReference>
<dbReference type="InterPro" id="IPR026444">
    <property type="entry name" value="Secre_tail"/>
</dbReference>
<accession>A0ABR8JJ70</accession>
<evidence type="ECO:0000256" key="2">
    <source>
        <dbReference type="ARBA" id="ARBA00022729"/>
    </source>
</evidence>
<evidence type="ECO:0000256" key="3">
    <source>
        <dbReference type="SAM" id="SignalP"/>
    </source>
</evidence>
<keyword evidence="2 3" id="KW-0732">Signal</keyword>
<sequence length="855" mass="88016">MKKQFLLLLTSVALAVLPKALMAQVAPALGAASSFAFFTAVGAFDNVGPTVIQGDIGTNAGAFSGFPPGVVNGTIHVADTRSTQAATDVQAAFGYMSTISCVVPLAVYGGPVSNPQVLTPNSYCVGAATTLAGSLILDGQGNPNAMFFLRVSGALTTGEGSTVSVINGASLNNVYWQITGRTDLGRNSVMRGTLLVDGAINLIEGASLLGRGLSRQGAITIDTGTGAVPVAIPTSTFWLGSRTTDWYTNSNWSAGVPTSLLDAVVPTGTSPYPVIGSGSAVAKSLTIGTSASLTQNGGALDVKGDVSNSGTISATAGNVNLSGTTAQAIGGTGSTQFWGLSLTNSAGATQSGAVSIHGLLGLTSGNLTTNSRLLTLLSDATGTAMVVNTGGSVLGTATVQRYINPSLNNGLGYRHYSSPVQTTTVADLATSGFSPVVNPAYNTQGNTTVPFPTVYGFSESRIVGTNSTTQDFDYGFFSPASLSTPLTRGLGYTVNITANEKIDLVGTLNTGNVPVGALTRGTEANSGWQLLGNPYAAPLDWKKARLNLPAGVVDAVYVYKSSSQYRGTYQFYQNGFGTLPNGLIGSMQGFFLRVNQPVASFSFMDAWRSDTYEDATFNRTTTETRPAVQLDLVSAQGTHEPAYVYFENGATAGIDDHYDAVKLPNTTGLNLASVAAGTDLAVNGLPLLTAATIVPLSIGVPATGSYSLQAASLLNLSTTDVYLHDALTGQRINLQQQPSYSFSASNTALIMGRFSLQFSPLRALATNNSFTAASVSIYPNPTHNSFTLLVPAVSGATQATAVLYNVLGQPVRELTLALPAAGAQATLTVQGLPLGVYTLRVKAGAATITKQVVVN</sequence>
<evidence type="ECO:0000256" key="1">
    <source>
        <dbReference type="ARBA" id="ARBA00005445"/>
    </source>
</evidence>
<dbReference type="Pfam" id="PF18962">
    <property type="entry name" value="Por_Secre_tail"/>
    <property type="match status" value="1"/>
</dbReference>
<dbReference type="EMBL" id="JACWZZ010000004">
    <property type="protein sequence ID" value="MBD2716880.1"/>
    <property type="molecule type" value="Genomic_DNA"/>
</dbReference>
<dbReference type="Proteomes" id="UP000642468">
    <property type="component" value="Unassembled WGS sequence"/>
</dbReference>
<protein>
    <submittedName>
        <fullName evidence="5">DUF3494 domain-containing protein</fullName>
    </submittedName>
</protein>
<proteinExistence type="inferred from homology"/>
<keyword evidence="6" id="KW-1185">Reference proteome</keyword>
<evidence type="ECO:0000259" key="4">
    <source>
        <dbReference type="Pfam" id="PF18962"/>
    </source>
</evidence>
<dbReference type="RefSeq" id="WP_190785804.1">
    <property type="nucleotide sequence ID" value="NZ_JACWZZ010000004.1"/>
</dbReference>
<name>A0ABR8JJ70_9BACT</name>
<comment type="similarity">
    <text evidence="1">Belongs to the ice-binding protein family.</text>
</comment>
<comment type="caution">
    <text evidence="5">The sequence shown here is derived from an EMBL/GenBank/DDBJ whole genome shotgun (WGS) entry which is preliminary data.</text>
</comment>
<dbReference type="NCBIfam" id="TIGR04183">
    <property type="entry name" value="Por_Secre_tail"/>
    <property type="match status" value="1"/>
</dbReference>
<evidence type="ECO:0000313" key="5">
    <source>
        <dbReference type="EMBL" id="MBD2716880.1"/>
    </source>
</evidence>
<reference evidence="5 6" key="1">
    <citation type="submission" date="2020-09" db="EMBL/GenBank/DDBJ databases">
        <authorList>
            <person name="Kim M.K."/>
        </authorList>
    </citation>
    <scope>NUCLEOTIDE SEQUENCE [LARGE SCALE GENOMIC DNA]</scope>
    <source>
        <strain evidence="5 6">BT646</strain>
    </source>
</reference>
<feature type="chain" id="PRO_5047051317" evidence="3">
    <location>
        <begin position="24"/>
        <end position="855"/>
    </location>
</feature>